<proteinExistence type="predicted"/>
<dbReference type="SUPFAM" id="SSF90123">
    <property type="entry name" value="ABC transporter transmembrane region"/>
    <property type="match status" value="1"/>
</dbReference>
<dbReference type="InterPro" id="IPR003439">
    <property type="entry name" value="ABC_transporter-like_ATP-bd"/>
</dbReference>
<dbReference type="GeneID" id="24790312"/>
<dbReference type="OrthoDB" id="121502at2157"/>
<dbReference type="EMBL" id="CP009517">
    <property type="protein sequence ID" value="AKB83268.1"/>
    <property type="molecule type" value="Genomic_DNA"/>
</dbReference>
<dbReference type="PROSITE" id="PS50893">
    <property type="entry name" value="ABC_TRANSPORTER_2"/>
    <property type="match status" value="1"/>
</dbReference>
<dbReference type="Proteomes" id="UP000033066">
    <property type="component" value="Chromosome"/>
</dbReference>
<feature type="transmembrane region" description="Helical" evidence="8">
    <location>
        <begin position="52"/>
        <end position="73"/>
    </location>
</feature>
<dbReference type="InterPro" id="IPR039421">
    <property type="entry name" value="Type_1_exporter"/>
</dbReference>
<evidence type="ECO:0000313" key="11">
    <source>
        <dbReference type="EMBL" id="AKB83268.1"/>
    </source>
</evidence>
<keyword evidence="3 8" id="KW-0812">Transmembrane</keyword>
<dbReference type="HOGENOM" id="CLU_000604_84_9_2"/>
<dbReference type="InterPro" id="IPR011527">
    <property type="entry name" value="ABC1_TM_dom"/>
</dbReference>
<dbReference type="CDD" id="cd18561">
    <property type="entry name" value="ABC_6TM_AarD_CydDC_like"/>
    <property type="match status" value="1"/>
</dbReference>
<dbReference type="GO" id="GO:0016887">
    <property type="term" value="F:ATP hydrolysis activity"/>
    <property type="evidence" value="ECO:0007669"/>
    <property type="project" value="InterPro"/>
</dbReference>
<feature type="transmembrane region" description="Helical" evidence="8">
    <location>
        <begin position="155"/>
        <end position="174"/>
    </location>
</feature>
<dbReference type="GO" id="GO:0140359">
    <property type="term" value="F:ABC-type transporter activity"/>
    <property type="evidence" value="ECO:0007669"/>
    <property type="project" value="InterPro"/>
</dbReference>
<dbReference type="Pfam" id="PF00664">
    <property type="entry name" value="ABC_membrane"/>
    <property type="match status" value="1"/>
</dbReference>
<reference evidence="11" key="1">
    <citation type="submission" date="2014-07" db="EMBL/GenBank/DDBJ databases">
        <title>Methanogenic archaea and the global carbon cycle.</title>
        <authorList>
            <person name="Henriksen J.R."/>
            <person name="Luke J."/>
            <person name="Reinhart S."/>
            <person name="Benedict M.N."/>
            <person name="Youngblut N.D."/>
            <person name="Metcalf M.E."/>
            <person name="Whitaker R.J."/>
            <person name="Metcalf W.W."/>
        </authorList>
    </citation>
    <scope>NUCLEOTIDE SEQUENCE [LARGE SCALE GENOMIC DNA]</scope>
    <source>
        <strain evidence="11">3</strain>
    </source>
</reference>
<keyword evidence="6 8" id="KW-1133">Transmembrane helix</keyword>
<keyword evidence="4" id="KW-0547">Nucleotide-binding</keyword>
<dbReference type="GO" id="GO:0005524">
    <property type="term" value="F:ATP binding"/>
    <property type="evidence" value="ECO:0007669"/>
    <property type="project" value="UniProtKB-KW"/>
</dbReference>
<dbReference type="KEGG" id="mbak:MSBR3_2690"/>
<evidence type="ECO:0000256" key="8">
    <source>
        <dbReference type="SAM" id="Phobius"/>
    </source>
</evidence>
<accession>A0A0E3SP31</accession>
<dbReference type="PANTHER" id="PTHR24221:SF646">
    <property type="entry name" value="HAEMOLYSIN SECRETION ATP-BINDING PROTEIN"/>
    <property type="match status" value="1"/>
</dbReference>
<dbReference type="GO" id="GO:0034040">
    <property type="term" value="F:ATPase-coupled lipid transmembrane transporter activity"/>
    <property type="evidence" value="ECO:0007669"/>
    <property type="project" value="TreeGrafter"/>
</dbReference>
<name>A0A0E3SP31_METBA</name>
<dbReference type="PANTHER" id="PTHR24221">
    <property type="entry name" value="ATP-BINDING CASSETTE SUB-FAMILY B"/>
    <property type="match status" value="1"/>
</dbReference>
<dbReference type="Gene3D" id="3.40.50.300">
    <property type="entry name" value="P-loop containing nucleotide triphosphate hydrolases"/>
    <property type="match status" value="1"/>
</dbReference>
<dbReference type="PATRIC" id="fig|1434107.4.peg.3407"/>
<dbReference type="SMART" id="SM00382">
    <property type="entry name" value="AAA"/>
    <property type="match status" value="1"/>
</dbReference>
<keyword evidence="12" id="KW-1185">Reference proteome</keyword>
<feature type="transmembrane region" description="Helical" evidence="8">
    <location>
        <begin position="234"/>
        <end position="254"/>
    </location>
</feature>
<evidence type="ECO:0000313" key="12">
    <source>
        <dbReference type="Proteomes" id="UP000033066"/>
    </source>
</evidence>
<evidence type="ECO:0000256" key="3">
    <source>
        <dbReference type="ARBA" id="ARBA00022692"/>
    </source>
</evidence>
<evidence type="ECO:0000259" key="9">
    <source>
        <dbReference type="PROSITE" id="PS50893"/>
    </source>
</evidence>
<keyword evidence="7 8" id="KW-0472">Membrane</keyword>
<evidence type="ECO:0000256" key="5">
    <source>
        <dbReference type="ARBA" id="ARBA00022840"/>
    </source>
</evidence>
<evidence type="ECO:0000256" key="6">
    <source>
        <dbReference type="ARBA" id="ARBA00022989"/>
    </source>
</evidence>
<dbReference type="InterPro" id="IPR027417">
    <property type="entry name" value="P-loop_NTPase"/>
</dbReference>
<dbReference type="InterPro" id="IPR017871">
    <property type="entry name" value="ABC_transporter-like_CS"/>
</dbReference>
<dbReference type="AlphaFoldDB" id="A0A0E3SP31"/>
<feature type="domain" description="ABC transporter" evidence="9">
    <location>
        <begin position="335"/>
        <end position="570"/>
    </location>
</feature>
<sequence length="578" mass="63851">MILRLLSVTKGARGSLLAKALIGMLITGTYIVQAFLLAKGVSYAFAELNWRLFIPIILGIALMVVLRAHLLWIREIFGKYAAERVKETLRINLFEHFFHLGPAYMEDGRTGKLQSIFIDGVEALEVFLVDYIPQVLVTAIGLICILPYMASLDPLVGVIVFVSILISVLCPMFWDKLMNKIGHGHWESYGNLNSQFVDAMQGMTTLKAFNASDEKGNELERDANELYNHTMKKLNVSLISSAFVGFATAIGTALSVGIGAFHLSMGMLAMSSLTVILFLSTECFRPINDLNAYWHKSFLGFSAAEKMFEFLDTTITVLDKGNDRLVIPEGIRPSIDFNAVTFSYNDGTRPALKNLNLSIPSGAKIALVGQSGAGKSTVVNLLLRFFDPQTGSIKISKKEIGKYSIQDLRRQITAVFQDTYLFYGTVEDNIRVAKPEASFDEIEACCRNSKAHDFISALPQGYQTIVGERGVRLSGGERQRISIARAMLKDAPILVLDEATSNVDASNESAIQESLDRLARNKTTLVIAHRLSTIIDATEIYVMENEHICEHGTAQELISRDGAFMELMKAQNAGEKMG</sequence>
<dbReference type="Gene3D" id="1.20.1560.10">
    <property type="entry name" value="ABC transporter type 1, transmembrane domain"/>
    <property type="match status" value="1"/>
</dbReference>
<dbReference type="Pfam" id="PF00005">
    <property type="entry name" value="ABC_tran"/>
    <property type="match status" value="1"/>
</dbReference>
<gene>
    <name evidence="11" type="ORF">MSBR3_2690</name>
</gene>
<evidence type="ECO:0000256" key="7">
    <source>
        <dbReference type="ARBA" id="ARBA00023136"/>
    </source>
</evidence>
<feature type="domain" description="ABC transmembrane type-1" evidence="10">
    <location>
        <begin position="20"/>
        <end position="295"/>
    </location>
</feature>
<dbReference type="RefSeq" id="WP_048108923.1">
    <property type="nucleotide sequence ID" value="NZ_CP009517.1"/>
</dbReference>
<feature type="transmembrane region" description="Helical" evidence="8">
    <location>
        <begin position="131"/>
        <end position="149"/>
    </location>
</feature>
<keyword evidence="2" id="KW-0813">Transport</keyword>
<evidence type="ECO:0000259" key="10">
    <source>
        <dbReference type="PROSITE" id="PS50929"/>
    </source>
</evidence>
<comment type="subcellular location">
    <subcellularLocation>
        <location evidence="1">Membrane</location>
        <topology evidence="1">Multi-pass membrane protein</topology>
    </subcellularLocation>
</comment>
<dbReference type="InterPro" id="IPR003593">
    <property type="entry name" value="AAA+_ATPase"/>
</dbReference>
<keyword evidence="5 11" id="KW-0067">ATP-binding</keyword>
<dbReference type="PROSITE" id="PS00211">
    <property type="entry name" value="ABC_TRANSPORTER_1"/>
    <property type="match status" value="1"/>
</dbReference>
<dbReference type="STRING" id="1434107.MSBR3_2690"/>
<evidence type="ECO:0000256" key="4">
    <source>
        <dbReference type="ARBA" id="ARBA00022741"/>
    </source>
</evidence>
<dbReference type="FunFam" id="3.40.50.300:FF:000287">
    <property type="entry name" value="Multidrug ABC transporter ATP-binding protein"/>
    <property type="match status" value="1"/>
</dbReference>
<dbReference type="SUPFAM" id="SSF52540">
    <property type="entry name" value="P-loop containing nucleoside triphosphate hydrolases"/>
    <property type="match status" value="1"/>
</dbReference>
<dbReference type="GO" id="GO:0016020">
    <property type="term" value="C:membrane"/>
    <property type="evidence" value="ECO:0007669"/>
    <property type="project" value="UniProtKB-SubCell"/>
</dbReference>
<evidence type="ECO:0000256" key="1">
    <source>
        <dbReference type="ARBA" id="ARBA00004141"/>
    </source>
</evidence>
<dbReference type="PROSITE" id="PS50929">
    <property type="entry name" value="ABC_TM1F"/>
    <property type="match status" value="1"/>
</dbReference>
<feature type="transmembrane region" description="Helical" evidence="8">
    <location>
        <begin position="21"/>
        <end position="46"/>
    </location>
</feature>
<protein>
    <submittedName>
        <fullName evidence="11">Transport ATP-binding protein CydCD</fullName>
    </submittedName>
</protein>
<dbReference type="InterPro" id="IPR036640">
    <property type="entry name" value="ABC1_TM_sf"/>
</dbReference>
<evidence type="ECO:0000256" key="2">
    <source>
        <dbReference type="ARBA" id="ARBA00022448"/>
    </source>
</evidence>
<organism evidence="11 12">
    <name type="scientific">Methanosarcina barkeri 3</name>
    <dbReference type="NCBI Taxonomy" id="1434107"/>
    <lineage>
        <taxon>Archaea</taxon>
        <taxon>Methanobacteriati</taxon>
        <taxon>Methanobacteriota</taxon>
        <taxon>Stenosarchaea group</taxon>
        <taxon>Methanomicrobia</taxon>
        <taxon>Methanosarcinales</taxon>
        <taxon>Methanosarcinaceae</taxon>
        <taxon>Methanosarcina</taxon>
    </lineage>
</organism>